<accession>A0ABU2ZJ56</accession>
<dbReference type="Pfam" id="PF03819">
    <property type="entry name" value="MazG"/>
    <property type="match status" value="1"/>
</dbReference>
<protein>
    <submittedName>
        <fullName evidence="2">Nucleoside triphosphate pyrophosphohydrolase</fullName>
        <ecNumber evidence="2">3.6.1.9</ecNumber>
    </submittedName>
</protein>
<keyword evidence="3" id="KW-1185">Reference proteome</keyword>
<evidence type="ECO:0000259" key="1">
    <source>
        <dbReference type="Pfam" id="PF03819"/>
    </source>
</evidence>
<dbReference type="EMBL" id="JAVRHS010000009">
    <property type="protein sequence ID" value="MDT0576637.1"/>
    <property type="molecule type" value="Genomic_DNA"/>
</dbReference>
<dbReference type="InterPro" id="IPR021130">
    <property type="entry name" value="PRib-ATP_PPHydrolase-like"/>
</dbReference>
<evidence type="ECO:0000313" key="3">
    <source>
        <dbReference type="Proteomes" id="UP001259803"/>
    </source>
</evidence>
<dbReference type="GO" id="GO:0047429">
    <property type="term" value="F:nucleoside triphosphate diphosphatase activity"/>
    <property type="evidence" value="ECO:0007669"/>
    <property type="project" value="UniProtKB-EC"/>
</dbReference>
<sequence length="264" mass="29601">MFDDFKHLQRLISIIKQLRDPKDGCEWTSSRSFADIAPFVVEEAYEVADAIARDHAVDLQDELGDLLLQVVFLSCIAEERALFKFGDVTTSIADKMERRHPGFFPHAAKTPTGTKRDMSAEHAWEIIKAAERTERGLNGVLDGVAPALPAMIRAEKLQKRAAHAGFDWPDTKGAAEKLQEEIAEFTASDTKAAQLEEAGDVLFSVINWLRKHGISSDQAMHAANAKFERRFRMMEAMAAADDINFSDLDAEAQDQLWRRVKQAE</sequence>
<dbReference type="EC" id="3.6.1.9" evidence="2"/>
<dbReference type="InterPro" id="IPR011551">
    <property type="entry name" value="NTP_PyrPHydrolase_MazG"/>
</dbReference>
<organism evidence="2 3">
    <name type="scientific">Croceicoccus esteveae</name>
    <dbReference type="NCBI Taxonomy" id="3075597"/>
    <lineage>
        <taxon>Bacteria</taxon>
        <taxon>Pseudomonadati</taxon>
        <taxon>Pseudomonadota</taxon>
        <taxon>Alphaproteobacteria</taxon>
        <taxon>Sphingomonadales</taxon>
        <taxon>Erythrobacteraceae</taxon>
        <taxon>Croceicoccus</taxon>
    </lineage>
</organism>
<dbReference type="InterPro" id="IPR048011">
    <property type="entry name" value="NTP-PPase_MazG-like_C"/>
</dbReference>
<dbReference type="SUPFAM" id="SSF101386">
    <property type="entry name" value="all-alpha NTP pyrophosphatases"/>
    <property type="match status" value="2"/>
</dbReference>
<dbReference type="CDD" id="cd11528">
    <property type="entry name" value="NTP-PPase_MazG_Nterm"/>
    <property type="match status" value="1"/>
</dbReference>
<dbReference type="PANTHER" id="PTHR30522">
    <property type="entry name" value="NUCLEOSIDE TRIPHOSPHATE PYROPHOSPHOHYDROLASE"/>
    <property type="match status" value="1"/>
</dbReference>
<dbReference type="Pfam" id="PF01503">
    <property type="entry name" value="PRA-PH"/>
    <property type="match status" value="1"/>
</dbReference>
<dbReference type="Proteomes" id="UP001259803">
    <property type="component" value="Unassembled WGS sequence"/>
</dbReference>
<gene>
    <name evidence="2" type="primary">mazG</name>
    <name evidence="2" type="ORF">RM533_10635</name>
</gene>
<dbReference type="NCBIfam" id="NF007113">
    <property type="entry name" value="PRK09562.1"/>
    <property type="match status" value="1"/>
</dbReference>
<feature type="domain" description="NTP pyrophosphohydrolase MazG-like" evidence="1">
    <location>
        <begin position="34"/>
        <end position="104"/>
    </location>
</feature>
<dbReference type="CDD" id="cd11529">
    <property type="entry name" value="NTP-PPase_MazG_Cterm"/>
    <property type="match status" value="1"/>
</dbReference>
<proteinExistence type="predicted"/>
<name>A0ABU2ZJ56_9SPHN</name>
<dbReference type="InterPro" id="IPR048015">
    <property type="entry name" value="NTP-PPase_MazG-like_N"/>
</dbReference>
<dbReference type="Gene3D" id="1.10.287.1080">
    <property type="entry name" value="MazG-like"/>
    <property type="match status" value="2"/>
</dbReference>
<keyword evidence="2" id="KW-0378">Hydrolase</keyword>
<reference evidence="2 3" key="1">
    <citation type="submission" date="2023-09" db="EMBL/GenBank/DDBJ databases">
        <authorList>
            <person name="Rey-Velasco X."/>
        </authorList>
    </citation>
    <scope>NUCLEOTIDE SEQUENCE [LARGE SCALE GENOMIC DNA]</scope>
    <source>
        <strain evidence="2 3">F390</strain>
    </source>
</reference>
<comment type="caution">
    <text evidence="2">The sequence shown here is derived from an EMBL/GenBank/DDBJ whole genome shotgun (WGS) entry which is preliminary data.</text>
</comment>
<dbReference type="NCBIfam" id="TIGR00444">
    <property type="entry name" value="mazG"/>
    <property type="match status" value="1"/>
</dbReference>
<dbReference type="PANTHER" id="PTHR30522:SF0">
    <property type="entry name" value="NUCLEOSIDE TRIPHOSPHATE PYROPHOSPHOHYDROLASE"/>
    <property type="match status" value="1"/>
</dbReference>
<dbReference type="InterPro" id="IPR004518">
    <property type="entry name" value="MazG-like_dom"/>
</dbReference>
<dbReference type="RefSeq" id="WP_311341215.1">
    <property type="nucleotide sequence ID" value="NZ_JAVRHS010000009.1"/>
</dbReference>
<evidence type="ECO:0000313" key="2">
    <source>
        <dbReference type="EMBL" id="MDT0576637.1"/>
    </source>
</evidence>